<evidence type="ECO:0000313" key="3">
    <source>
        <dbReference type="Proteomes" id="UP000054549"/>
    </source>
</evidence>
<sequence>MRVDGPTPETPSASVTSSDPLQTFGERKQLERWEEDKAKLKDLTSRATDTIAEMSESTLDALLANLESLRAKIVEQRSQRDKQRKQFDAKLEAEI</sequence>
<evidence type="ECO:0000256" key="1">
    <source>
        <dbReference type="SAM" id="MobiDB-lite"/>
    </source>
</evidence>
<name>A0A0C2X282_AMAMK</name>
<proteinExistence type="predicted"/>
<evidence type="ECO:0000313" key="2">
    <source>
        <dbReference type="EMBL" id="KIL68252.1"/>
    </source>
</evidence>
<dbReference type="OrthoDB" id="2960209at2759"/>
<dbReference type="AlphaFoldDB" id="A0A0C2X282"/>
<organism evidence="2 3">
    <name type="scientific">Amanita muscaria (strain Koide BX008)</name>
    <dbReference type="NCBI Taxonomy" id="946122"/>
    <lineage>
        <taxon>Eukaryota</taxon>
        <taxon>Fungi</taxon>
        <taxon>Dikarya</taxon>
        <taxon>Basidiomycota</taxon>
        <taxon>Agaricomycotina</taxon>
        <taxon>Agaricomycetes</taxon>
        <taxon>Agaricomycetidae</taxon>
        <taxon>Agaricales</taxon>
        <taxon>Pluteineae</taxon>
        <taxon>Amanitaceae</taxon>
        <taxon>Amanita</taxon>
    </lineage>
</organism>
<gene>
    <name evidence="2" type="ORF">M378DRAFT_158789</name>
</gene>
<dbReference type="HOGENOM" id="CLU_2372338_0_0_1"/>
<dbReference type="EMBL" id="KN818229">
    <property type="protein sequence ID" value="KIL68252.1"/>
    <property type="molecule type" value="Genomic_DNA"/>
</dbReference>
<dbReference type="Proteomes" id="UP000054549">
    <property type="component" value="Unassembled WGS sequence"/>
</dbReference>
<reference evidence="2 3" key="1">
    <citation type="submission" date="2014-04" db="EMBL/GenBank/DDBJ databases">
        <title>Evolutionary Origins and Diversification of the Mycorrhizal Mutualists.</title>
        <authorList>
            <consortium name="DOE Joint Genome Institute"/>
            <consortium name="Mycorrhizal Genomics Consortium"/>
            <person name="Kohler A."/>
            <person name="Kuo A."/>
            <person name="Nagy L.G."/>
            <person name="Floudas D."/>
            <person name="Copeland A."/>
            <person name="Barry K.W."/>
            <person name="Cichocki N."/>
            <person name="Veneault-Fourrey C."/>
            <person name="LaButti K."/>
            <person name="Lindquist E.A."/>
            <person name="Lipzen A."/>
            <person name="Lundell T."/>
            <person name="Morin E."/>
            <person name="Murat C."/>
            <person name="Riley R."/>
            <person name="Ohm R."/>
            <person name="Sun H."/>
            <person name="Tunlid A."/>
            <person name="Henrissat B."/>
            <person name="Grigoriev I.V."/>
            <person name="Hibbett D.S."/>
            <person name="Martin F."/>
        </authorList>
    </citation>
    <scope>NUCLEOTIDE SEQUENCE [LARGE SCALE GENOMIC DNA]</scope>
    <source>
        <strain evidence="2 3">Koide BX008</strain>
    </source>
</reference>
<keyword evidence="3" id="KW-1185">Reference proteome</keyword>
<feature type="region of interest" description="Disordered" evidence="1">
    <location>
        <begin position="75"/>
        <end position="95"/>
    </location>
</feature>
<accession>A0A0C2X282</accession>
<dbReference type="InParanoid" id="A0A0C2X282"/>
<feature type="region of interest" description="Disordered" evidence="1">
    <location>
        <begin position="1"/>
        <end position="32"/>
    </location>
</feature>
<feature type="compositionally biased region" description="Polar residues" evidence="1">
    <location>
        <begin position="10"/>
        <end position="21"/>
    </location>
</feature>
<protein>
    <submittedName>
        <fullName evidence="2">Uncharacterized protein</fullName>
    </submittedName>
</protein>